<feature type="compositionally biased region" description="Gly residues" evidence="1">
    <location>
        <begin position="35"/>
        <end position="51"/>
    </location>
</feature>
<evidence type="ECO:0000256" key="1">
    <source>
        <dbReference type="SAM" id="MobiDB-lite"/>
    </source>
</evidence>
<reference evidence="3" key="1">
    <citation type="journal article" date="2019" name="Int. J. Syst. Evol. Microbiol.">
        <title>The Global Catalogue of Microorganisms (GCM) 10K type strain sequencing project: providing services to taxonomists for standard genome sequencing and annotation.</title>
        <authorList>
            <consortium name="The Broad Institute Genomics Platform"/>
            <consortium name="The Broad Institute Genome Sequencing Center for Infectious Disease"/>
            <person name="Wu L."/>
            <person name="Ma J."/>
        </authorList>
    </citation>
    <scope>NUCLEOTIDE SEQUENCE [LARGE SCALE GENOMIC DNA]</scope>
    <source>
        <strain evidence="3">CGMCC 1.15420</strain>
    </source>
</reference>
<dbReference type="Proteomes" id="UP000608420">
    <property type="component" value="Unassembled WGS sequence"/>
</dbReference>
<evidence type="ECO:0000313" key="3">
    <source>
        <dbReference type="Proteomes" id="UP000608420"/>
    </source>
</evidence>
<accession>A0ABQ1W2G8</accession>
<gene>
    <name evidence="2" type="ORF">GCM10010913_36410</name>
</gene>
<dbReference type="EMBL" id="BMIW01000031">
    <property type="protein sequence ID" value="GGG11313.1"/>
    <property type="molecule type" value="Genomic_DNA"/>
</dbReference>
<sequence length="595" mass="65079">MIYHIDSIEALMTLPVERLQNGDTAILSRFPGQTGLAGGSDDGRPGGSSGAGGVVIRLQWQPECTLSPNGGTVIAPESAGSVGGAKLEGAEIGEVEFEGAGDCGGELEGVEVGEAEFEGARDGEGELEGTEGGVGGAVAGLAGPADRPSGQASATLPPGRWRLLHGGVGDFRYFGIFGPERPADHALEVMVNDPEIKRIEAYTDLRFTKRHKFQRSGLELDFHHCTITTDGIEPAKHNDPFGAVMHFCGRVTEVRQRLVLTEPLRELEDIFEVADSSAFQVYDWWVVSVNPLAGKEEKEIDKLLMVTEIIDATHVRFNYKIGWELATGRVVTYQRVEPVRHVHVRNMVFWGNDGGEERGVQPLALEYAVECDVSGLKAYHTYWPVIMRRHNTHYVTERCTLVNPVEVVVGGTGYLTQQIHCLYGKVRDCTTSNARHLNDFTGSAYSMVENCHGDGDYHGAFVTHGQFEHDLTYVGNSGLISFANSGPTWGESARRIAVKRHSGCWMIARAKVSDLTLEDVHITKTQSYPQCGTMLINADGVQIRGCTADKLIFTQRSARSRRPNIVQDCHFTDGIDITRQGAQTVTAKIKVRDEL</sequence>
<feature type="region of interest" description="Disordered" evidence="1">
    <location>
        <begin position="30"/>
        <end position="51"/>
    </location>
</feature>
<keyword evidence="3" id="KW-1185">Reference proteome</keyword>
<comment type="caution">
    <text evidence="2">The sequence shown here is derived from an EMBL/GenBank/DDBJ whole genome shotgun (WGS) entry which is preliminary data.</text>
</comment>
<organism evidence="2 3">
    <name type="scientific">Paenibacillus aceti</name>
    <dbReference type="NCBI Taxonomy" id="1820010"/>
    <lineage>
        <taxon>Bacteria</taxon>
        <taxon>Bacillati</taxon>
        <taxon>Bacillota</taxon>
        <taxon>Bacilli</taxon>
        <taxon>Bacillales</taxon>
        <taxon>Paenibacillaceae</taxon>
        <taxon>Paenibacillus</taxon>
    </lineage>
</organism>
<dbReference type="RefSeq" id="WP_120464376.1">
    <property type="nucleotide sequence ID" value="NZ_BMIW01000031.1"/>
</dbReference>
<evidence type="ECO:0008006" key="4">
    <source>
        <dbReference type="Google" id="ProtNLM"/>
    </source>
</evidence>
<evidence type="ECO:0000313" key="2">
    <source>
        <dbReference type="EMBL" id="GGG11313.1"/>
    </source>
</evidence>
<name>A0ABQ1W2G8_9BACL</name>
<protein>
    <recommendedName>
        <fullName evidence="4">Peptidase C14</fullName>
    </recommendedName>
</protein>
<proteinExistence type="predicted"/>